<accession>A0A8H4RM78</accession>
<protein>
    <recommendedName>
        <fullName evidence="3">Peptidase A1 domain-containing protein</fullName>
    </recommendedName>
</protein>
<reference evidence="4 5" key="1">
    <citation type="submission" date="2020-03" db="EMBL/GenBank/DDBJ databases">
        <title>Draft Genome Sequence of Cudoniella acicularis.</title>
        <authorList>
            <person name="Buettner E."/>
            <person name="Kellner H."/>
        </authorList>
    </citation>
    <scope>NUCLEOTIDE SEQUENCE [LARGE SCALE GENOMIC DNA]</scope>
    <source>
        <strain evidence="4 5">DSM 108380</strain>
    </source>
</reference>
<feature type="transmembrane region" description="Helical" evidence="2">
    <location>
        <begin position="457"/>
        <end position="484"/>
    </location>
</feature>
<feature type="domain" description="Peptidase A1" evidence="3">
    <location>
        <begin position="582"/>
        <end position="944"/>
    </location>
</feature>
<evidence type="ECO:0000256" key="2">
    <source>
        <dbReference type="SAM" id="Phobius"/>
    </source>
</evidence>
<comment type="caution">
    <text evidence="4">The sequence shown here is derived from an EMBL/GenBank/DDBJ whole genome shotgun (WGS) entry which is preliminary data.</text>
</comment>
<keyword evidence="2" id="KW-0472">Membrane</keyword>
<dbReference type="InterPro" id="IPR033121">
    <property type="entry name" value="PEPTIDASE_A1"/>
</dbReference>
<dbReference type="EMBL" id="JAAMPI010000373">
    <property type="protein sequence ID" value="KAF4632153.1"/>
    <property type="molecule type" value="Genomic_DNA"/>
</dbReference>
<keyword evidence="2" id="KW-1133">Transmembrane helix</keyword>
<feature type="transmembrane region" description="Helical" evidence="2">
    <location>
        <begin position="1022"/>
        <end position="1045"/>
    </location>
</feature>
<feature type="domain" description="Peptidase A1" evidence="3">
    <location>
        <begin position="10"/>
        <end position="385"/>
    </location>
</feature>
<feature type="compositionally biased region" description="Polar residues" evidence="1">
    <location>
        <begin position="1214"/>
        <end position="1228"/>
    </location>
</feature>
<evidence type="ECO:0000256" key="1">
    <source>
        <dbReference type="SAM" id="MobiDB-lite"/>
    </source>
</evidence>
<keyword evidence="2" id="KW-0812">Transmembrane</keyword>
<dbReference type="PROSITE" id="PS51767">
    <property type="entry name" value="PEPTIDASE_A1"/>
    <property type="match status" value="2"/>
</dbReference>
<feature type="region of interest" description="Disordered" evidence="1">
    <location>
        <begin position="1208"/>
        <end position="1269"/>
    </location>
</feature>
<name>A0A8H4RM78_9HELO</name>
<dbReference type="OrthoDB" id="4074350at2759"/>
<evidence type="ECO:0000313" key="4">
    <source>
        <dbReference type="EMBL" id="KAF4632153.1"/>
    </source>
</evidence>
<dbReference type="PANTHER" id="PTHR16861">
    <property type="entry name" value="GLYCOPROTEIN 38"/>
    <property type="match status" value="1"/>
</dbReference>
<dbReference type="InterPro" id="IPR021109">
    <property type="entry name" value="Peptidase_aspartic_dom_sf"/>
</dbReference>
<proteinExistence type="predicted"/>
<dbReference type="AlphaFoldDB" id="A0A8H4RM78"/>
<dbReference type="Gene3D" id="2.40.70.10">
    <property type="entry name" value="Acid Proteases"/>
    <property type="match status" value="3"/>
</dbReference>
<gene>
    <name evidence="4" type="ORF">G7Y89_g5982</name>
</gene>
<evidence type="ECO:0000259" key="3">
    <source>
        <dbReference type="PROSITE" id="PS51767"/>
    </source>
</evidence>
<sequence>MKTSKHAPTQAVSVAIGTPPQNLDLFPGGYFASRIHGSALCPASGACDARNSGLYNPNTSSTVVTTTATGPENVNITFQDNTNIFGVNSSLFFDNLKLLSSDQDVSEEFVPGFDMEIVTAGYNVLPSGRTYPLQVGVLALGTQDANQSWPRVGLPNFNGTYLPSSLFEQGLVPSNSYGLHIGSSSLEIPGSLWIGGYDQTRIVGPVTAQAYGFMSLPIDLLDISIGTAVGNSPFSFPSKSGLLAEGNATIGPFLNVEVNVEVQYMYFPKSTCDAIASNLPVSFRADLGLYIWNTSSPQYETIISSPAFLGFTFRLNDSVSQNLTINVPFALLNLTLTSPIVDTPIQYFPCRPVLDFRVYSLGKAFLQAAFVGVTWQTDNNGVWFLAQAPGPNTPSITGAVVTPIQPSDRFVVPSNNDWIDTWKNTWKPIGTEVVNVNTSNTTSVQSTPQPSQSVSQALSVGAIAGIITAAFASICFLCIGIYFLRKRSVDKNAANKPDESDILHYKEFESHYSSLYNGKNTAGFGPREMDSGLQRTEMEAVDRPGPRPRGTVRARVLERALAVDPMTLQWSSKIYGPDGPWQAVEVGIGTPPQIVDLFPGGIYNSIVYGSALCTTVCDAQVAGLYNSQVSSTAFNNPESPSSTNISFGSSIQGVDMASVFDTLTVTPTGPNAKIASFDMEVWNAGFNVLPGGLKYGLQIGNLALGSPDVNQTWYRTGLPSINGTLLTSSLFAQGLVPSNSFGLHIGSVSLGIPGSLYVGGYDQTRVVGPVTAQAYSLDFSLDMLDISIDTAVGDSPFSFPSKSGLLPEGNSLGSALTVRVDPAAAYLSLPQSACDAITSNLPVIFKPDFGLYLWNTSDPQYQRIISSPAFLGFTFRMNSSVTQNVTINVPFSLLNLTLEPPIVSSPTFYFPCAPSNGTVFTLGRAFLQAAFMGVSWETNRDGVWFLGQAPGPNTPSRAGAVITAIQPTDRFIIPSTNSWIATWNTTWKPIGSNVVNANTTTIPQSNSPSSSPTAAPTLSTGAIAGGTVAGIAVITLIILGVFFFLRRRKRASSVVATAPSGFRLTRVGNNEAGIINDKTAAGFGPREMEGGNTIDGHRLGYPSELESTTTRGAEMDGAGLYNDGRNSAHAAEVDGKGTQRALYTRRFKHYIASLTHAKLLFNLRRRFLSAIVFTRNKRPRRSELLSKLQAPSINIHRHNTPRTYRLTHSRTKQSHGPGTKNNHLTPNTHIRRPGHMNRNRERLNQNPLIKPHALRKLIAETPPDSEILD</sequence>
<dbReference type="PANTHER" id="PTHR16861:SF7">
    <property type="entry name" value="MEMBRANE ANCHOR OPY2 N-TERMINAL DOMAIN-CONTAINING PROTEIN"/>
    <property type="match status" value="1"/>
</dbReference>
<keyword evidence="5" id="KW-1185">Reference proteome</keyword>
<dbReference type="Proteomes" id="UP000566819">
    <property type="component" value="Unassembled WGS sequence"/>
</dbReference>
<evidence type="ECO:0000313" key="5">
    <source>
        <dbReference type="Proteomes" id="UP000566819"/>
    </source>
</evidence>
<dbReference type="CDD" id="cd12087">
    <property type="entry name" value="TM_EGFR-like"/>
    <property type="match status" value="1"/>
</dbReference>
<organism evidence="4 5">
    <name type="scientific">Cudoniella acicularis</name>
    <dbReference type="NCBI Taxonomy" id="354080"/>
    <lineage>
        <taxon>Eukaryota</taxon>
        <taxon>Fungi</taxon>
        <taxon>Dikarya</taxon>
        <taxon>Ascomycota</taxon>
        <taxon>Pezizomycotina</taxon>
        <taxon>Leotiomycetes</taxon>
        <taxon>Helotiales</taxon>
        <taxon>Tricladiaceae</taxon>
        <taxon>Cudoniella</taxon>
    </lineage>
</organism>
<dbReference type="SUPFAM" id="SSF50630">
    <property type="entry name" value="Acid proteases"/>
    <property type="match status" value="2"/>
</dbReference>